<proteinExistence type="inferred from homology"/>
<dbReference type="Pfam" id="PF13561">
    <property type="entry name" value="adh_short_C2"/>
    <property type="match status" value="1"/>
</dbReference>
<comment type="caution">
    <text evidence="3">The sequence shown here is derived from an EMBL/GenBank/DDBJ whole genome shotgun (WGS) entry which is preliminary data.</text>
</comment>
<evidence type="ECO:0000256" key="2">
    <source>
        <dbReference type="ARBA" id="ARBA00023002"/>
    </source>
</evidence>
<dbReference type="GO" id="GO:0016491">
    <property type="term" value="F:oxidoreductase activity"/>
    <property type="evidence" value="ECO:0007669"/>
    <property type="project" value="UniProtKB-KW"/>
</dbReference>
<keyword evidence="4" id="KW-1185">Reference proteome</keyword>
<evidence type="ECO:0000256" key="1">
    <source>
        <dbReference type="ARBA" id="ARBA00006484"/>
    </source>
</evidence>
<keyword evidence="2" id="KW-0560">Oxidoreductase</keyword>
<name>A0A8I0NV28_9ACTN</name>
<dbReference type="FunFam" id="3.40.50.720:FF:000084">
    <property type="entry name" value="Short-chain dehydrogenase reductase"/>
    <property type="match status" value="1"/>
</dbReference>
<dbReference type="CDD" id="cd05233">
    <property type="entry name" value="SDR_c"/>
    <property type="match status" value="1"/>
</dbReference>
<gene>
    <name evidence="3" type="ORF">H4687_000230</name>
</gene>
<accession>A0A8I0NV28</accession>
<comment type="similarity">
    <text evidence="1">Belongs to the short-chain dehydrogenases/reductases (SDR) family.</text>
</comment>
<dbReference type="SUPFAM" id="SSF51735">
    <property type="entry name" value="NAD(P)-binding Rossmann-fold domains"/>
    <property type="match status" value="1"/>
</dbReference>
<dbReference type="PRINTS" id="PR00081">
    <property type="entry name" value="GDHRDH"/>
</dbReference>
<protein>
    <submittedName>
        <fullName evidence="3">NAD(P)-dependent dehydrogenase (Short-subunit alcohol dehydrogenase family)</fullName>
    </submittedName>
</protein>
<dbReference type="Gene3D" id="3.40.50.720">
    <property type="entry name" value="NAD(P)-binding Rossmann-like Domain"/>
    <property type="match status" value="1"/>
</dbReference>
<dbReference type="Proteomes" id="UP000629287">
    <property type="component" value="Unassembled WGS sequence"/>
</dbReference>
<evidence type="ECO:0000313" key="3">
    <source>
        <dbReference type="EMBL" id="MBE1594101.1"/>
    </source>
</evidence>
<dbReference type="PANTHER" id="PTHR43669">
    <property type="entry name" value="5-KETO-D-GLUCONATE 5-REDUCTASE"/>
    <property type="match status" value="1"/>
</dbReference>
<dbReference type="EMBL" id="JADBGF010000001">
    <property type="protein sequence ID" value="MBE1594101.1"/>
    <property type="molecule type" value="Genomic_DNA"/>
</dbReference>
<dbReference type="InterPro" id="IPR002347">
    <property type="entry name" value="SDR_fam"/>
</dbReference>
<organism evidence="3 4">
    <name type="scientific">Streptomyces stelliscabiei</name>
    <dbReference type="NCBI Taxonomy" id="146820"/>
    <lineage>
        <taxon>Bacteria</taxon>
        <taxon>Bacillati</taxon>
        <taxon>Actinomycetota</taxon>
        <taxon>Actinomycetes</taxon>
        <taxon>Kitasatosporales</taxon>
        <taxon>Streptomycetaceae</taxon>
        <taxon>Streptomyces</taxon>
    </lineage>
</organism>
<dbReference type="RefSeq" id="WP_046915462.1">
    <property type="nucleotide sequence ID" value="NZ_JADBGF010000001.1"/>
</dbReference>
<dbReference type="PANTHER" id="PTHR43669:SF8">
    <property type="entry name" value="SHORT-CHAIN TYPE DEHYDROGENASE_REDUCTASE-RELATED"/>
    <property type="match status" value="1"/>
</dbReference>
<dbReference type="OrthoDB" id="3542748at2"/>
<dbReference type="GeneID" id="86824916"/>
<dbReference type="NCBIfam" id="NF005559">
    <property type="entry name" value="PRK07231.1"/>
    <property type="match status" value="1"/>
</dbReference>
<sequence length="248" mass="25451">MTITSKVAVVTGAGRGIGRAVAARLSKDGFHVVAADLDAQGAHDCAERVRDSGGQAEALALDVTDRTAVRAAFADIHQRLGRIDALVNNAMWIKYAPLVDFDEDAVDAMFGIGVKSSIWTMQAAIPVMKAQGGGAIVNLSSPAAIRSVPGGALYSAVKGAVTSLTLQSAGELGRDGIRVNAVMPGSVPTEGARAVVDDSGFELRKTRTPVGRLGRPEDIAAAIAFIVSPDADFVTGHVLAADGGFSVT</sequence>
<reference evidence="3 4" key="1">
    <citation type="submission" date="2020-10" db="EMBL/GenBank/DDBJ databases">
        <title>Sequencing the genomes of 1000 actinobacteria strains.</title>
        <authorList>
            <person name="Klenk H.-P."/>
        </authorList>
    </citation>
    <scope>NUCLEOTIDE SEQUENCE [LARGE SCALE GENOMIC DNA]</scope>
    <source>
        <strain evidence="3 4">DSM 41803</strain>
    </source>
</reference>
<dbReference type="InterPro" id="IPR036291">
    <property type="entry name" value="NAD(P)-bd_dom_sf"/>
</dbReference>
<evidence type="ECO:0000313" key="4">
    <source>
        <dbReference type="Proteomes" id="UP000629287"/>
    </source>
</evidence>
<dbReference type="PRINTS" id="PR00080">
    <property type="entry name" value="SDRFAMILY"/>
</dbReference>
<dbReference type="AlphaFoldDB" id="A0A8I0NV28"/>